<feature type="transmembrane region" description="Helical" evidence="2">
    <location>
        <begin position="194"/>
        <end position="215"/>
    </location>
</feature>
<reference evidence="3" key="1">
    <citation type="submission" date="2021-08" db="EMBL/GenBank/DDBJ databases">
        <title>Isolation and characterization of neutrophilic mixotrophic iron-oxidizing bacteria from deep-sea hydrothermal vents.</title>
        <authorList>
            <person name="He Y."/>
        </authorList>
    </citation>
    <scope>NUCLEOTIDE SEQUENCE</scope>
    <source>
        <strain evidence="3">IOP_13</strain>
    </source>
</reference>
<organism evidence="3 4">
    <name type="scientific">Stutzerimonas kunmingensis</name>
    <dbReference type="NCBI Taxonomy" id="1211807"/>
    <lineage>
        <taxon>Bacteria</taxon>
        <taxon>Pseudomonadati</taxon>
        <taxon>Pseudomonadota</taxon>
        <taxon>Gammaproteobacteria</taxon>
        <taxon>Pseudomonadales</taxon>
        <taxon>Pseudomonadaceae</taxon>
        <taxon>Stutzerimonas</taxon>
    </lineage>
</organism>
<keyword evidence="2" id="KW-1133">Transmembrane helix</keyword>
<protein>
    <submittedName>
        <fullName evidence="3">Uncharacterized protein</fullName>
    </submittedName>
</protein>
<evidence type="ECO:0000313" key="4">
    <source>
        <dbReference type="Proteomes" id="UP001138989"/>
    </source>
</evidence>
<feature type="transmembrane region" description="Helical" evidence="2">
    <location>
        <begin position="37"/>
        <end position="56"/>
    </location>
</feature>
<accession>A0A9X1N679</accession>
<feature type="compositionally biased region" description="Polar residues" evidence="1">
    <location>
        <begin position="233"/>
        <end position="250"/>
    </location>
</feature>
<feature type="transmembrane region" description="Helical" evidence="2">
    <location>
        <begin position="68"/>
        <end position="87"/>
    </location>
</feature>
<name>A0A9X1N679_9GAMM</name>
<gene>
    <name evidence="3" type="ORF">K7H17_12260</name>
</gene>
<keyword evidence="4" id="KW-1185">Reference proteome</keyword>
<sequence length="318" mass="34220">MSKKLSTLLLLIAFLLSSVTAFSVALAIYALIDDKVIALIFAGAAVLLDVFKYLAWPVAVRVLTGARRYLMIACALMLSCVSCFATYERFYSSIDVSKISKAASDDVRAGALSQAVKKDFSLIDQLDKQAQAISQQAMVMREKGMVSKALELETSALARIDRERSEALVRIDESSRELTDIKSQVAKAASLPAFLAQLLCVFFAVCLELVPALILTSLLSCKKPMEPAPKISETGQELTKTDSAQVAESQAESRETPETDGLLAALIEQAKAAGPGSSVKVKDFAKAVKVGNVRAIEAFKNAEKLGFVRKTHAGYIAS</sequence>
<proteinExistence type="predicted"/>
<comment type="caution">
    <text evidence="3">The sequence shown here is derived from an EMBL/GenBank/DDBJ whole genome shotgun (WGS) entry which is preliminary data.</text>
</comment>
<evidence type="ECO:0000256" key="1">
    <source>
        <dbReference type="SAM" id="MobiDB-lite"/>
    </source>
</evidence>
<evidence type="ECO:0000313" key="3">
    <source>
        <dbReference type="EMBL" id="MCD1608641.1"/>
    </source>
</evidence>
<keyword evidence="2" id="KW-0472">Membrane</keyword>
<dbReference type="RefSeq" id="WP_230697719.1">
    <property type="nucleotide sequence ID" value="NZ_JAINWF010000006.1"/>
</dbReference>
<keyword evidence="2" id="KW-0812">Transmembrane</keyword>
<evidence type="ECO:0000256" key="2">
    <source>
        <dbReference type="SAM" id="Phobius"/>
    </source>
</evidence>
<dbReference type="Proteomes" id="UP001138989">
    <property type="component" value="Unassembled WGS sequence"/>
</dbReference>
<dbReference type="AlphaFoldDB" id="A0A9X1N679"/>
<dbReference type="EMBL" id="JAINWF010000006">
    <property type="protein sequence ID" value="MCD1608641.1"/>
    <property type="molecule type" value="Genomic_DNA"/>
</dbReference>
<feature type="region of interest" description="Disordered" evidence="1">
    <location>
        <begin position="229"/>
        <end position="258"/>
    </location>
</feature>